<sequence>MFKDYSQPKIKGHLRIHEEETGKVLLDVHNDIHPENFSIALANSLSNNGGYITQLVFGNGGVRVNASNEFLYSTPQTIGRTASLYNETYYKVVDQHSITDNLEKTRNYMTVSHVTGNVYSDILVHCTLEKGEPTEQNVLNNDSQIISEYTFSEVGLRTSKGDLITHICHYPISKTSNITLVFDYLLRIQIV</sequence>
<name>A0A8S5T0T9_9CAUD</name>
<proteinExistence type="predicted"/>
<protein>
    <submittedName>
        <fullName evidence="1">Uncharacterized protein</fullName>
    </submittedName>
</protein>
<evidence type="ECO:0000313" key="1">
    <source>
        <dbReference type="EMBL" id="DAF56728.1"/>
    </source>
</evidence>
<reference evidence="1" key="1">
    <citation type="journal article" date="2021" name="Proc. Natl. Acad. Sci. U.S.A.">
        <title>A Catalog of Tens of Thousands of Viruses from Human Metagenomes Reveals Hidden Associations with Chronic Diseases.</title>
        <authorList>
            <person name="Tisza M.J."/>
            <person name="Buck C.B."/>
        </authorList>
    </citation>
    <scope>NUCLEOTIDE SEQUENCE</scope>
    <source>
        <strain evidence="1">CtWb16</strain>
    </source>
</reference>
<organism evidence="1">
    <name type="scientific">Myoviridae sp. ctWb16</name>
    <dbReference type="NCBI Taxonomy" id="2827690"/>
    <lineage>
        <taxon>Viruses</taxon>
        <taxon>Duplodnaviria</taxon>
        <taxon>Heunggongvirae</taxon>
        <taxon>Uroviricota</taxon>
        <taxon>Caudoviricetes</taxon>
    </lineage>
</organism>
<dbReference type="EMBL" id="BK032721">
    <property type="protein sequence ID" value="DAF56728.1"/>
    <property type="molecule type" value="Genomic_DNA"/>
</dbReference>
<accession>A0A8S5T0T9</accession>